<comment type="caution">
    <text evidence="1">The sequence shown here is derived from an EMBL/GenBank/DDBJ whole genome shotgun (WGS) entry which is preliminary data.</text>
</comment>
<dbReference type="Proteomes" id="UP000801492">
    <property type="component" value="Unassembled WGS sequence"/>
</dbReference>
<feature type="non-terminal residue" evidence="1">
    <location>
        <position position="1"/>
    </location>
</feature>
<proteinExistence type="predicted"/>
<gene>
    <name evidence="1" type="ORF">ILUMI_26713</name>
</gene>
<dbReference type="OrthoDB" id="10059378at2759"/>
<keyword evidence="2" id="KW-1185">Reference proteome</keyword>
<name>A0A8K0FYE5_IGNLU</name>
<dbReference type="AlphaFoldDB" id="A0A8K0FYE5"/>
<reference evidence="1" key="1">
    <citation type="submission" date="2019-08" db="EMBL/GenBank/DDBJ databases">
        <title>The genome of the North American firefly Photinus pyralis.</title>
        <authorList>
            <consortium name="Photinus pyralis genome working group"/>
            <person name="Fallon T.R."/>
            <person name="Sander Lower S.E."/>
            <person name="Weng J.-K."/>
        </authorList>
    </citation>
    <scope>NUCLEOTIDE SEQUENCE</scope>
    <source>
        <strain evidence="1">TRF0915ILg1</strain>
        <tissue evidence="1">Whole body</tissue>
    </source>
</reference>
<evidence type="ECO:0000313" key="1">
    <source>
        <dbReference type="EMBL" id="KAF2879466.1"/>
    </source>
</evidence>
<evidence type="ECO:0000313" key="2">
    <source>
        <dbReference type="Proteomes" id="UP000801492"/>
    </source>
</evidence>
<dbReference type="EMBL" id="VTPC01091160">
    <property type="protein sequence ID" value="KAF2879466.1"/>
    <property type="molecule type" value="Genomic_DNA"/>
</dbReference>
<accession>A0A8K0FYE5</accession>
<organism evidence="1 2">
    <name type="scientific">Ignelater luminosus</name>
    <name type="common">Cucubano</name>
    <name type="synonym">Pyrophorus luminosus</name>
    <dbReference type="NCBI Taxonomy" id="2038154"/>
    <lineage>
        <taxon>Eukaryota</taxon>
        <taxon>Metazoa</taxon>
        <taxon>Ecdysozoa</taxon>
        <taxon>Arthropoda</taxon>
        <taxon>Hexapoda</taxon>
        <taxon>Insecta</taxon>
        <taxon>Pterygota</taxon>
        <taxon>Neoptera</taxon>
        <taxon>Endopterygota</taxon>
        <taxon>Coleoptera</taxon>
        <taxon>Polyphaga</taxon>
        <taxon>Elateriformia</taxon>
        <taxon>Elateroidea</taxon>
        <taxon>Elateridae</taxon>
        <taxon>Agrypninae</taxon>
        <taxon>Pyrophorini</taxon>
        <taxon>Ignelater</taxon>
    </lineage>
</organism>
<protein>
    <submittedName>
        <fullName evidence="1">Uncharacterized protein</fullName>
    </submittedName>
</protein>
<sequence length="122" mass="13339">KQAVEDADHLIVTTAIEASQSYDKMVLVAENTDILIMLAVLDTPSSNIVFLKPGMDIVQMFINPNVQEQEIAEAEQKFLVALCGGGEESLDAMRCKLFAKSLIKTNLNLASLPPTHDAGYHH</sequence>